<feature type="transmembrane region" description="Helical" evidence="1">
    <location>
        <begin position="233"/>
        <end position="256"/>
    </location>
</feature>
<feature type="transmembrane region" description="Helical" evidence="1">
    <location>
        <begin position="276"/>
        <end position="302"/>
    </location>
</feature>
<feature type="transmembrane region" description="Helical" evidence="1">
    <location>
        <begin position="359"/>
        <end position="377"/>
    </location>
</feature>
<keyword evidence="1" id="KW-0812">Transmembrane</keyword>
<feature type="transmembrane region" description="Helical" evidence="1">
    <location>
        <begin position="53"/>
        <end position="75"/>
    </location>
</feature>
<dbReference type="EMBL" id="PXYW01000052">
    <property type="protein sequence ID" value="PSR32095.1"/>
    <property type="molecule type" value="Genomic_DNA"/>
</dbReference>
<feature type="transmembrane region" description="Helical" evidence="1">
    <location>
        <begin position="157"/>
        <end position="177"/>
    </location>
</feature>
<feature type="transmembrane region" description="Helical" evidence="1">
    <location>
        <begin position="117"/>
        <end position="145"/>
    </location>
</feature>
<comment type="caution">
    <text evidence="2">The sequence shown here is derived from an EMBL/GenBank/DDBJ whole genome shotgun (WGS) entry which is preliminary data.</text>
</comment>
<keyword evidence="1" id="KW-1133">Transmembrane helix</keyword>
<protein>
    <submittedName>
        <fullName evidence="2">Uncharacterized protein</fullName>
    </submittedName>
</protein>
<sequence length="386" mass="42835">MPYRSYRANRMILRTRFEPMGIFEYSTILIAAYVAGGVYVWPRYLCLMAGQNGAVALGLSGAWGLLIFLGIVFWANKTPGNTVYQKLVFTVGSTTARVVITVVGIMTMGYLALVGALYIAVLTTVVIPGHRAWTLGLVLVIYLLWLSTRPPISVVRLFTLTIPGLTVLTLITLALGIHNAQFPNALRPHWPMNWTVIGSATISGTYFWVPILPLATAVAMVRRKFRRKILRATVWTVCIQIGLLFMLYAVAVVTLGPEGVAGSTWPIVFVFENIDLSNFFISEIGLGVAIIWTVSFIGFIAWHIWHQGLLLQYMGPKCLNRHYKLAIITAVAIVGGMALQASLDPKQLETLLLNDLAPLNFWVTSLWVGVVMGITLWKQRVKKIDR</sequence>
<feature type="transmembrane region" description="Helical" evidence="1">
    <location>
        <begin position="197"/>
        <end position="221"/>
    </location>
</feature>
<dbReference type="AlphaFoldDB" id="A0A2T2XC63"/>
<dbReference type="Proteomes" id="UP000242972">
    <property type="component" value="Unassembled WGS sequence"/>
</dbReference>
<feature type="transmembrane region" description="Helical" evidence="1">
    <location>
        <begin position="87"/>
        <end position="111"/>
    </location>
</feature>
<feature type="transmembrane region" description="Helical" evidence="1">
    <location>
        <begin position="323"/>
        <end position="339"/>
    </location>
</feature>
<name>A0A2T2XC63_9FIRM</name>
<evidence type="ECO:0000256" key="1">
    <source>
        <dbReference type="SAM" id="Phobius"/>
    </source>
</evidence>
<keyword evidence="1" id="KW-0472">Membrane</keyword>
<proteinExistence type="predicted"/>
<feature type="transmembrane region" description="Helical" evidence="1">
    <location>
        <begin position="21"/>
        <end position="41"/>
    </location>
</feature>
<reference evidence="2 3" key="1">
    <citation type="journal article" date="2014" name="BMC Genomics">
        <title>Comparison of environmental and isolate Sulfobacillus genomes reveals diverse carbon, sulfur, nitrogen, and hydrogen metabolisms.</title>
        <authorList>
            <person name="Justice N.B."/>
            <person name="Norman A."/>
            <person name="Brown C.T."/>
            <person name="Singh A."/>
            <person name="Thomas B.C."/>
            <person name="Banfield J.F."/>
        </authorList>
    </citation>
    <scope>NUCLEOTIDE SEQUENCE [LARGE SCALE GENOMIC DNA]</scope>
    <source>
        <strain evidence="2">AMDSBA4</strain>
    </source>
</reference>
<organism evidence="2 3">
    <name type="scientific">Sulfobacillus benefaciens</name>
    <dbReference type="NCBI Taxonomy" id="453960"/>
    <lineage>
        <taxon>Bacteria</taxon>
        <taxon>Bacillati</taxon>
        <taxon>Bacillota</taxon>
        <taxon>Clostridia</taxon>
        <taxon>Eubacteriales</taxon>
        <taxon>Clostridiales Family XVII. Incertae Sedis</taxon>
        <taxon>Sulfobacillus</taxon>
    </lineage>
</organism>
<accession>A0A2T2XC63</accession>
<gene>
    <name evidence="2" type="ORF">C7B46_15855</name>
</gene>
<evidence type="ECO:0000313" key="3">
    <source>
        <dbReference type="Proteomes" id="UP000242972"/>
    </source>
</evidence>
<evidence type="ECO:0000313" key="2">
    <source>
        <dbReference type="EMBL" id="PSR32095.1"/>
    </source>
</evidence>